<evidence type="ECO:0000256" key="6">
    <source>
        <dbReference type="ARBA" id="ARBA00022989"/>
    </source>
</evidence>
<proteinExistence type="inferred from homology"/>
<evidence type="ECO:0000256" key="5">
    <source>
        <dbReference type="ARBA" id="ARBA00022692"/>
    </source>
</evidence>
<keyword evidence="5" id="KW-0812">Transmembrane</keyword>
<sequence length="451" mass="47293">MSESRKAYIPVAPPREPLPLFQLILVGLQHVLLMYGGAIAVPLIIGQAAGLSREEVAFLINADLLVAGVATIIQSFGIGPVGIRMPVMMGASFAAVGSMVAMAGMPGVGLQGIFGATIAAGFFGMLIAPFMSKVVRFFPPLVTGTVITSIGLSLFPVAVNWAGGGQQADTFGSPIYLLVAGLVLAVILLINRFMRGFWVNVSVLVGMGLGYILAGSIGMVDLSGLNDAPWLQVVTPLHFGMPTFSLAPILSMCLVVVIIFVESTGMFLALGKVTDREVTPGMLRRGLLCDAGASFIAGFFNTFTHSSFAQNIGLVQMTGVRCRYVTIVAGALLILLSLLPKAAFLIASIPPAVLGGASIAMFGMVTATGIKILQEADIGDRRNQLLVAVSVGFGLIPVVRPEFFAQMPQWMEPITHSGIAMATVSALVLNVLFNILGGADRAVHNEACHQH</sequence>
<evidence type="ECO:0000256" key="7">
    <source>
        <dbReference type="ARBA" id="ARBA00023136"/>
    </source>
</evidence>
<evidence type="ECO:0000256" key="2">
    <source>
        <dbReference type="ARBA" id="ARBA00008821"/>
    </source>
</evidence>
<evidence type="ECO:0000256" key="1">
    <source>
        <dbReference type="ARBA" id="ARBA00004651"/>
    </source>
</evidence>
<dbReference type="InterPro" id="IPR006043">
    <property type="entry name" value="NCS2"/>
</dbReference>
<dbReference type="EMBL" id="CP018743">
    <property type="protein sequence ID" value="APO83542.1"/>
    <property type="molecule type" value="Genomic_DNA"/>
</dbReference>
<dbReference type="NCBIfam" id="TIGR03173">
    <property type="entry name" value="pbuX"/>
    <property type="match status" value="1"/>
</dbReference>
<dbReference type="PANTHER" id="PTHR42810:SF4">
    <property type="entry name" value="URIC ACID TRANSPORTER UACT"/>
    <property type="match status" value="1"/>
</dbReference>
<accession>A0A1L5PTN7</accession>
<dbReference type="GO" id="GO:0042907">
    <property type="term" value="F:xanthine transmembrane transporter activity"/>
    <property type="evidence" value="ECO:0007669"/>
    <property type="project" value="TreeGrafter"/>
</dbReference>
<comment type="subcellular location">
    <subcellularLocation>
        <location evidence="1">Cell membrane</location>
        <topology evidence="1">Multi-pass membrane protein</topology>
    </subcellularLocation>
</comment>
<accession>A0A059V060</accession>
<dbReference type="OrthoDB" id="9805749at2"/>
<evidence type="ECO:0000313" key="9">
    <source>
        <dbReference type="Proteomes" id="UP000185146"/>
    </source>
</evidence>
<keyword evidence="6" id="KW-1133">Transmembrane helix</keyword>
<dbReference type="InterPro" id="IPR017588">
    <property type="entry name" value="UacT-like"/>
</dbReference>
<dbReference type="RefSeq" id="WP_013973535.1">
    <property type="nucleotide sequence ID" value="NZ_ABUNEW020000002.1"/>
</dbReference>
<evidence type="ECO:0000256" key="3">
    <source>
        <dbReference type="ARBA" id="ARBA00022448"/>
    </source>
</evidence>
<keyword evidence="3" id="KW-0813">Transport</keyword>
<gene>
    <name evidence="8" type="ORF">BL240_19705</name>
</gene>
<dbReference type="KEGG" id="ppud:DW66_4122"/>
<dbReference type="GeneID" id="92659627"/>
<reference evidence="8 9" key="1">
    <citation type="submission" date="2016-12" db="EMBL/GenBank/DDBJ databases">
        <title>Draft Genome Sequence of Mercury Resistant Pseudomonas DRA525.</title>
        <authorList>
            <person name="Drace K.M."/>
        </authorList>
    </citation>
    <scope>NUCLEOTIDE SEQUENCE [LARGE SCALE GENOMIC DNA]</scope>
    <source>
        <strain evidence="8 9">DRA525</strain>
    </source>
</reference>
<comment type="similarity">
    <text evidence="2">Belongs to the nucleobase:cation symporter-2 (NCS2) (TC 2.A.40) family.</text>
</comment>
<dbReference type="Proteomes" id="UP000185146">
    <property type="component" value="Chromosome"/>
</dbReference>
<evidence type="ECO:0000313" key="8">
    <source>
        <dbReference type="EMBL" id="APO83542.1"/>
    </source>
</evidence>
<dbReference type="InterPro" id="IPR006042">
    <property type="entry name" value="Xan_ur_permease"/>
</dbReference>
<dbReference type="NCBIfam" id="NF037981">
    <property type="entry name" value="NCS2_1"/>
    <property type="match status" value="1"/>
</dbReference>
<keyword evidence="7" id="KW-0472">Membrane</keyword>
<evidence type="ECO:0000256" key="4">
    <source>
        <dbReference type="ARBA" id="ARBA00022475"/>
    </source>
</evidence>
<dbReference type="Pfam" id="PF00860">
    <property type="entry name" value="Xan_ur_permease"/>
    <property type="match status" value="1"/>
</dbReference>
<dbReference type="GO" id="GO:0005886">
    <property type="term" value="C:plasma membrane"/>
    <property type="evidence" value="ECO:0007669"/>
    <property type="project" value="UniProtKB-SubCell"/>
</dbReference>
<protein>
    <submittedName>
        <fullName evidence="8">Purine permease</fullName>
    </submittedName>
</protein>
<name>A0A059V060_PSEPU</name>
<organism evidence="8 9">
    <name type="scientific">Pseudomonas putida</name>
    <name type="common">Arthrobacter siderocapsulatus</name>
    <dbReference type="NCBI Taxonomy" id="303"/>
    <lineage>
        <taxon>Bacteria</taxon>
        <taxon>Pseudomonadati</taxon>
        <taxon>Pseudomonadota</taxon>
        <taxon>Gammaproteobacteria</taxon>
        <taxon>Pseudomonadales</taxon>
        <taxon>Pseudomonadaceae</taxon>
        <taxon>Pseudomonas</taxon>
    </lineage>
</organism>
<dbReference type="NCBIfam" id="TIGR00801">
    <property type="entry name" value="ncs2"/>
    <property type="match status" value="1"/>
</dbReference>
<dbReference type="PROSITE" id="PS01116">
    <property type="entry name" value="XANTH_URACIL_PERMASE"/>
    <property type="match status" value="1"/>
</dbReference>
<dbReference type="PANTHER" id="PTHR42810">
    <property type="entry name" value="PURINE PERMEASE C1399.01C-RELATED"/>
    <property type="match status" value="1"/>
</dbReference>
<keyword evidence="4" id="KW-1003">Cell membrane</keyword>
<dbReference type="AlphaFoldDB" id="A0A059V060"/>